<accession>A0A7X1NKH9</accession>
<gene>
    <name evidence="1" type="ORF">GCT13_45075</name>
</gene>
<sequence length="81" mass="8488">MTAPNKRNVVHGHQIVVMLIAAKAEASIMVQPPPGRQGGLLPPQHISVEPLLKGGLSETEALEYILKIVSLGVEGTEVGNG</sequence>
<dbReference type="Proteomes" id="UP000484381">
    <property type="component" value="Unassembled WGS sequence"/>
</dbReference>
<proteinExistence type="predicted"/>
<reference evidence="1 2" key="1">
    <citation type="submission" date="2019-10" db="EMBL/GenBank/DDBJ databases">
        <title>Paraburkholderia sp. isolated from nodules of Mimosa pudica from Brazilian Atlantic Forest soils.</title>
        <authorList>
            <person name="Paulitsch F."/>
            <person name="Hungria M."/>
            <person name="Dall'Agnol R."/>
        </authorList>
    </citation>
    <scope>NUCLEOTIDE SEQUENCE [LARGE SCALE GENOMIC DNA]</scope>
    <source>
        <strain evidence="1 2">CNPSo 3157</strain>
    </source>
</reference>
<evidence type="ECO:0000313" key="2">
    <source>
        <dbReference type="Proteomes" id="UP000484381"/>
    </source>
</evidence>
<comment type="caution">
    <text evidence="1">The sequence shown here is derived from an EMBL/GenBank/DDBJ whole genome shotgun (WGS) entry which is preliminary data.</text>
</comment>
<dbReference type="AlphaFoldDB" id="A0A7X1NKH9"/>
<dbReference type="RefSeq" id="WP_152768144.1">
    <property type="nucleotide sequence ID" value="NZ_WHNP01000129.1"/>
</dbReference>
<protein>
    <submittedName>
        <fullName evidence="1">Uncharacterized protein</fullName>
    </submittedName>
</protein>
<evidence type="ECO:0000313" key="1">
    <source>
        <dbReference type="EMBL" id="MPW23687.1"/>
    </source>
</evidence>
<name>A0A7X1NKH9_9BURK</name>
<keyword evidence="2" id="KW-1185">Reference proteome</keyword>
<dbReference type="EMBL" id="WHNP01000129">
    <property type="protein sequence ID" value="MPW23687.1"/>
    <property type="molecule type" value="Genomic_DNA"/>
</dbReference>
<organism evidence="1 2">
    <name type="scientific">Paraburkholderia franconis</name>
    <dbReference type="NCBI Taxonomy" id="2654983"/>
    <lineage>
        <taxon>Bacteria</taxon>
        <taxon>Pseudomonadati</taxon>
        <taxon>Pseudomonadota</taxon>
        <taxon>Betaproteobacteria</taxon>
        <taxon>Burkholderiales</taxon>
        <taxon>Burkholderiaceae</taxon>
        <taxon>Paraburkholderia</taxon>
    </lineage>
</organism>